<name>J4HVT8_9APHY</name>
<dbReference type="GO" id="GO:0046872">
    <property type="term" value="F:metal ion binding"/>
    <property type="evidence" value="ECO:0007669"/>
    <property type="project" value="UniProtKB-KW"/>
</dbReference>
<dbReference type="RefSeq" id="XP_012180370.1">
    <property type="nucleotide sequence ID" value="XM_012324980.1"/>
</dbReference>
<evidence type="ECO:0000256" key="3">
    <source>
        <dbReference type="ARBA" id="ARBA00023134"/>
    </source>
</evidence>
<reference evidence="9 10" key="1">
    <citation type="journal article" date="2012" name="Appl. Environ. Microbiol.">
        <title>Short-read sequencing for genomic analysis of the brown rot fungus Fibroporia radiculosa.</title>
        <authorList>
            <person name="Tang J.D."/>
            <person name="Perkins A.D."/>
            <person name="Sonstegard T.S."/>
            <person name="Schroeder S.G."/>
            <person name="Burgess S.C."/>
            <person name="Diehl S.V."/>
        </authorList>
    </citation>
    <scope>NUCLEOTIDE SEQUENCE [LARGE SCALE GENOMIC DNA]</scope>
    <source>
        <strain evidence="9 10">TFFH 294</strain>
    </source>
</reference>
<keyword evidence="6" id="KW-0460">Magnesium</keyword>
<feature type="region of interest" description="Disordered" evidence="7">
    <location>
        <begin position="126"/>
        <end position="146"/>
    </location>
</feature>
<dbReference type="GO" id="GO:0005525">
    <property type="term" value="F:GTP binding"/>
    <property type="evidence" value="ECO:0007669"/>
    <property type="project" value="UniProtKB-KW"/>
</dbReference>
<evidence type="ECO:0000256" key="7">
    <source>
        <dbReference type="SAM" id="MobiDB-lite"/>
    </source>
</evidence>
<evidence type="ECO:0000313" key="10">
    <source>
        <dbReference type="Proteomes" id="UP000006352"/>
    </source>
</evidence>
<keyword evidence="4" id="KW-0807">Transducer</keyword>
<evidence type="ECO:0000256" key="5">
    <source>
        <dbReference type="PIRSR" id="PIRSR601019-1"/>
    </source>
</evidence>
<dbReference type="SUPFAM" id="SSF47895">
    <property type="entry name" value="Transducin (alpha subunit), insertion domain"/>
    <property type="match status" value="1"/>
</dbReference>
<sequence>MSKPRSKSNASIDDPLTLALAPPPNESDTERGERLQREAEAKRISDSIDEELKQEKAAWKKNKSLFKLLLLGQSESGKSTTLKNLQLTFAPQAWKTESTSWRAVIQLNLIRTVNIILDALANELSTSRPSSAAGSDAHSRISHAGSVQTSDHGSLLFTSKHALLKLRLAPLRHVENDLKQSLGAASTEVTSSDGSDDEQAVQSDRDDVGEMRSRSPGGADLFLRSNRSWREALHVQYRSSSKSRGKVDSGSAARLSGATEVIAGCCEDIQALWEDEVVRAMLRIRKIRVGDSSVFFLDNVERIASRGYEPSDDDIVRARLRTLGVQEYCLKFENPTEANRAAGKEWRIYDVGGSRSSRAAWLPYFDDANAVLFLAPISCFDEYLAEDAHVNRLEDSVLLWKSVIQSKLLSDCIIIHLHQKFREQHKELSPKSRRFYGYITSVIDTKATSTTLSSGCGRTVWRDPDGSFSSYCGTTHREAAALARAARRCKNCKTRPAYVESGKVHSFCGKRCAKEYRASDASERTPRSSPAPVETGILCKLAGCKALVHVGKDGFPGEFCSNKHRLDAIKAGKAEACLFCTKWPKAMVNGRLSDFCSKACSQDTLGAAPIILNIPNRHKAYASVSKQFTDGWRHPTSKPTVIKIWKIYGDKRHSDRFSRYKLAVERRTGLSNGNSRRRWHGTSRSCLLGDNEYNQDLCSARDCSLCSIIRSSFELAQAGNNTNFGRFGAGIYTSATSSKANDYVKENGGSPYRAALLNDVVLGKAKKLFTGDTSLTAPPQGYDSVIGEPGGDLNYDESIVYKNEAICPLFLIIYRN</sequence>
<dbReference type="HOGENOM" id="CLU_346128_0_0_1"/>
<keyword evidence="3 5" id="KW-0342">GTP-binding</keyword>
<dbReference type="Proteomes" id="UP000006352">
    <property type="component" value="Unassembled WGS sequence"/>
</dbReference>
<feature type="compositionally biased region" description="Basic and acidic residues" evidence="7">
    <location>
        <begin position="28"/>
        <end position="44"/>
    </location>
</feature>
<protein>
    <recommendedName>
        <fullName evidence="8">PARP catalytic domain-containing protein</fullName>
    </recommendedName>
</protein>
<gene>
    <name evidence="9" type="ORF">FIBRA_03135</name>
</gene>
<dbReference type="GO" id="GO:0007188">
    <property type="term" value="P:adenylate cyclase-modulating G protein-coupled receptor signaling pathway"/>
    <property type="evidence" value="ECO:0007669"/>
    <property type="project" value="TreeGrafter"/>
</dbReference>
<dbReference type="SUPFAM" id="SSF52540">
    <property type="entry name" value="P-loop containing nucleoside triphosphate hydrolases"/>
    <property type="match status" value="1"/>
</dbReference>
<feature type="region of interest" description="Disordered" evidence="7">
    <location>
        <begin position="1"/>
        <end position="44"/>
    </location>
</feature>
<dbReference type="InterPro" id="IPR027417">
    <property type="entry name" value="P-loop_NTPase"/>
</dbReference>
<dbReference type="GeneID" id="24095998"/>
<dbReference type="SMART" id="SM00275">
    <property type="entry name" value="G_alpha"/>
    <property type="match status" value="1"/>
</dbReference>
<feature type="compositionally biased region" description="Basic and acidic residues" evidence="7">
    <location>
        <begin position="203"/>
        <end position="213"/>
    </location>
</feature>
<evidence type="ECO:0000259" key="8">
    <source>
        <dbReference type="Pfam" id="PF00644"/>
    </source>
</evidence>
<feature type="domain" description="PARP catalytic" evidence="8">
    <location>
        <begin position="621"/>
        <end position="790"/>
    </location>
</feature>
<dbReference type="InterPro" id="IPR011025">
    <property type="entry name" value="GproteinA_insert"/>
</dbReference>
<evidence type="ECO:0000256" key="6">
    <source>
        <dbReference type="PIRSR" id="PIRSR601019-2"/>
    </source>
</evidence>
<proteinExistence type="predicted"/>
<dbReference type="GO" id="GO:0031683">
    <property type="term" value="F:G-protein beta/gamma-subunit complex binding"/>
    <property type="evidence" value="ECO:0007669"/>
    <property type="project" value="InterPro"/>
</dbReference>
<accession>J4HVT8</accession>
<dbReference type="Pfam" id="PF00503">
    <property type="entry name" value="G-alpha"/>
    <property type="match status" value="1"/>
</dbReference>
<dbReference type="InterPro" id="IPR012317">
    <property type="entry name" value="Poly(ADP-ribose)pol_cat_dom"/>
</dbReference>
<dbReference type="Gene3D" id="3.40.50.300">
    <property type="entry name" value="P-loop containing nucleotide triphosphate hydrolases"/>
    <property type="match status" value="2"/>
</dbReference>
<dbReference type="OrthoDB" id="9514740at2759"/>
<feature type="region of interest" description="Disordered" evidence="7">
    <location>
        <begin position="183"/>
        <end position="219"/>
    </location>
</feature>
<dbReference type="SUPFAM" id="SSF56399">
    <property type="entry name" value="ADP-ribosylation"/>
    <property type="match status" value="1"/>
</dbReference>
<evidence type="ECO:0000256" key="4">
    <source>
        <dbReference type="ARBA" id="ARBA00023224"/>
    </source>
</evidence>
<keyword evidence="2 5" id="KW-0547">Nucleotide-binding</keyword>
<dbReference type="PANTHER" id="PTHR10218">
    <property type="entry name" value="GTP-BINDING PROTEIN ALPHA SUBUNIT"/>
    <property type="match status" value="1"/>
</dbReference>
<keyword evidence="10" id="KW-1185">Reference proteome</keyword>
<dbReference type="PROSITE" id="PS51882">
    <property type="entry name" value="G_ALPHA"/>
    <property type="match status" value="1"/>
</dbReference>
<feature type="binding site" evidence="6">
    <location>
        <position position="322"/>
    </location>
    <ligand>
        <name>Mg(2+)</name>
        <dbReference type="ChEBI" id="CHEBI:18420"/>
    </ligand>
</feature>
<organism evidence="9 10">
    <name type="scientific">Fibroporia radiculosa</name>
    <dbReference type="NCBI Taxonomy" id="599839"/>
    <lineage>
        <taxon>Eukaryota</taxon>
        <taxon>Fungi</taxon>
        <taxon>Dikarya</taxon>
        <taxon>Basidiomycota</taxon>
        <taxon>Agaricomycotina</taxon>
        <taxon>Agaricomycetes</taxon>
        <taxon>Polyporales</taxon>
        <taxon>Fibroporiaceae</taxon>
        <taxon>Fibroporia</taxon>
    </lineage>
</organism>
<dbReference type="InParanoid" id="J4HVT8"/>
<dbReference type="GO" id="GO:0003924">
    <property type="term" value="F:GTPase activity"/>
    <property type="evidence" value="ECO:0007669"/>
    <property type="project" value="InterPro"/>
</dbReference>
<evidence type="ECO:0000256" key="1">
    <source>
        <dbReference type="ARBA" id="ARBA00022723"/>
    </source>
</evidence>
<dbReference type="GO" id="GO:0003950">
    <property type="term" value="F:NAD+ poly-ADP-ribosyltransferase activity"/>
    <property type="evidence" value="ECO:0007669"/>
    <property type="project" value="InterPro"/>
</dbReference>
<dbReference type="Gene3D" id="1.10.400.10">
    <property type="entry name" value="GI Alpha 1, domain 2-like"/>
    <property type="match status" value="1"/>
</dbReference>
<dbReference type="EMBL" id="HE797017">
    <property type="protein sequence ID" value="CCM01087.1"/>
    <property type="molecule type" value="Genomic_DNA"/>
</dbReference>
<dbReference type="STRING" id="599839.J4HVT8"/>
<dbReference type="GO" id="GO:0005834">
    <property type="term" value="C:heterotrimeric G-protein complex"/>
    <property type="evidence" value="ECO:0007669"/>
    <property type="project" value="TreeGrafter"/>
</dbReference>
<dbReference type="PRINTS" id="PR00318">
    <property type="entry name" value="GPROTEINA"/>
</dbReference>
<keyword evidence="1 6" id="KW-0479">Metal-binding</keyword>
<feature type="binding site" evidence="5">
    <location>
        <begin position="291"/>
        <end position="292"/>
    </location>
    <ligand>
        <name>GTP</name>
        <dbReference type="ChEBI" id="CHEBI:37565"/>
    </ligand>
</feature>
<dbReference type="Gene3D" id="3.90.228.10">
    <property type="match status" value="1"/>
</dbReference>
<dbReference type="InterPro" id="IPR001019">
    <property type="entry name" value="Gprotein_alpha_su"/>
</dbReference>
<dbReference type="AlphaFoldDB" id="J4HVT8"/>
<dbReference type="Pfam" id="PF00644">
    <property type="entry name" value="PARP"/>
    <property type="match status" value="1"/>
</dbReference>
<evidence type="ECO:0000313" key="9">
    <source>
        <dbReference type="EMBL" id="CCM01087.1"/>
    </source>
</evidence>
<dbReference type="GO" id="GO:0001664">
    <property type="term" value="F:G protein-coupled receptor binding"/>
    <property type="evidence" value="ECO:0007669"/>
    <property type="project" value="TreeGrafter"/>
</dbReference>
<feature type="compositionally biased region" description="Polar residues" evidence="7">
    <location>
        <begin position="183"/>
        <end position="193"/>
    </location>
</feature>
<dbReference type="GO" id="GO:0005737">
    <property type="term" value="C:cytoplasm"/>
    <property type="evidence" value="ECO:0007669"/>
    <property type="project" value="TreeGrafter"/>
</dbReference>
<dbReference type="FunFam" id="3.40.50.300:FF:000692">
    <property type="entry name" value="Guanine nucleotide-binding protein subunit alpha"/>
    <property type="match status" value="1"/>
</dbReference>
<evidence type="ECO:0000256" key="2">
    <source>
        <dbReference type="ARBA" id="ARBA00022741"/>
    </source>
</evidence>
<dbReference type="PANTHER" id="PTHR10218:SF360">
    <property type="entry name" value="GUANINE NUCLEOTIDE-BINDING PROTEIN SUBUNIT ALPHA HOMOLOG"/>
    <property type="match status" value="1"/>
</dbReference>